<evidence type="ECO:0000256" key="4">
    <source>
        <dbReference type="ARBA" id="ARBA00022692"/>
    </source>
</evidence>
<keyword evidence="10" id="KW-0349">Heme</keyword>
<keyword evidence="5 10" id="KW-0479">Metal-binding</keyword>
<feature type="transmembrane region" description="Helical" evidence="11">
    <location>
        <begin position="376"/>
        <end position="398"/>
    </location>
</feature>
<keyword evidence="7" id="KW-0560">Oxidoreductase</keyword>
<evidence type="ECO:0000313" key="14">
    <source>
        <dbReference type="Proteomes" id="UP000653565"/>
    </source>
</evidence>
<evidence type="ECO:0000256" key="3">
    <source>
        <dbReference type="ARBA" id="ARBA00022448"/>
    </source>
</evidence>
<keyword evidence="3" id="KW-0813">Transport</keyword>
<reference evidence="13" key="1">
    <citation type="journal article" date="2020" name="bioRxiv">
        <title>Genomic and phenotypic heterogeneity of clinical isolates of the human pathogens Aspergillus fumigatus, Aspergillus lentulus and Aspergillus fumigatiaffinis.</title>
        <authorList>
            <person name="dos Santos R.A.C."/>
            <person name="Steenwyk J.L."/>
            <person name="Rivero-Menendez O."/>
            <person name="Mead M.E."/>
            <person name="Silva L.P."/>
            <person name="Bastos R.W."/>
            <person name="Alastruey-Izquierdo A."/>
            <person name="Goldman G.H."/>
            <person name="Rokas A."/>
        </authorList>
    </citation>
    <scope>NUCLEOTIDE SEQUENCE</scope>
    <source>
        <strain evidence="13">CNM-CM6805</strain>
    </source>
</reference>
<dbReference type="GO" id="GO:0005506">
    <property type="term" value="F:iron ion binding"/>
    <property type="evidence" value="ECO:0007669"/>
    <property type="project" value="InterPro"/>
</dbReference>
<evidence type="ECO:0000256" key="11">
    <source>
        <dbReference type="SAM" id="Phobius"/>
    </source>
</evidence>
<dbReference type="InterPro" id="IPR002401">
    <property type="entry name" value="Cyt_P450_E_grp-I"/>
</dbReference>
<sequence length="1006" mass="112880">MGNETVVPSENELRNFSPGNPDVVELIRHAQESDAADRLLTVRQALSKYKKAVFWAMFLSTSLIMEGYDLVIITSFYGQSQFIERFGEFSDKAGKKVITAAWQSGLSNSSMVGQLTGLLLNAYAQDRFGCRPTMMFFMAWMALMIFIPVFAPSLPILAWGEAMCGVSWGVFQTLSTTYASEVVPTVLRPYVTAYVCMCWGAGILLSSGVVRAVAGIEGDLGWRLPFVLQWVWPIPLFIGAYLAPESPWNAVRRGKVDQARKSLKRLRQDTPEEEREIEATLAYIQHTTKLEQAETENASFLECFKGTNLRRTEINCVVWAAQTLSGNAILGYSVVFLEAAGFSELQAFDVNISLSACYIIGGVICWLLFPHFGRATIYMSGLSFMFVCMVIIGGLGFAEGNTGAQLAIGILLVICTLCNMITVGPVCYPIVAETPSGRLRYKTIVIGRFVYNLTGIFSNSLTPRMIAASAWNWGAKTGFFYAGTNLLCNIWCWFRLPETKDRTFGEIDLLFHHRVHARKFKHTKVDPIKTIYYHPLSHIPGPKWRIAFPLLQHLSAIRGRLDLDLRSWHEKYGDVVRSGPDEVTFTTAEAWKDIYGHGHRQLPKVQISTINGKDIFSANDVDHARFRKAMSHAFSAKGLQAQECLVTRYIDKLIERLKEFAESGRAADMGKWYNLATFDLIGDLAFGEPFGGLDSAEYHHWVATMFGFVKSIPFLRALHRYPVVLRAILTFHPGSLLEMRSRQVEHAKATVRKRLNSSAAGRGDFMDSMLRHQGDKDGLSLEELEENANVLILAGSETTAALLSGVTYWLLRAPDALDKATREVRAAFASETDITFNQVTAKLPYMLACLDEAFRLYPPVPGGLQRWTEVPTWIAGCRVAANTKVSVHQLSAYSSPTNFHQADRFIPERWLPETIEDPASPFFSDNRAVFQPFSIGPRNCLGRNLAYTEMRVILARVLWTFDLELCEESRDWKDQKVFVIWERGPLMCKLTMRGDLGDVKEVAEVS</sequence>
<feature type="transmembrane region" description="Helical" evidence="11">
    <location>
        <begin position="53"/>
        <end position="77"/>
    </location>
</feature>
<feature type="domain" description="Major facilitator superfamily (MFS) profile" evidence="12">
    <location>
        <begin position="55"/>
        <end position="500"/>
    </location>
</feature>
<dbReference type="InterPro" id="IPR003663">
    <property type="entry name" value="Sugar/inositol_transpt"/>
</dbReference>
<comment type="subcellular location">
    <subcellularLocation>
        <location evidence="1">Membrane</location>
        <topology evidence="1">Multi-pass membrane protein</topology>
    </subcellularLocation>
</comment>
<feature type="transmembrane region" description="Helical" evidence="11">
    <location>
        <begin position="226"/>
        <end position="243"/>
    </location>
</feature>
<dbReference type="SUPFAM" id="SSF103473">
    <property type="entry name" value="MFS general substrate transporter"/>
    <property type="match status" value="1"/>
</dbReference>
<accession>A0A8H4M9X5</accession>
<dbReference type="NCBIfam" id="TIGR00879">
    <property type="entry name" value="SP"/>
    <property type="match status" value="1"/>
</dbReference>
<name>A0A8H4M9X5_9EURO</name>
<evidence type="ECO:0000256" key="7">
    <source>
        <dbReference type="ARBA" id="ARBA00023002"/>
    </source>
</evidence>
<dbReference type="PROSITE" id="PS50850">
    <property type="entry name" value="MFS"/>
    <property type="match status" value="1"/>
</dbReference>
<feature type="transmembrane region" description="Helical" evidence="11">
    <location>
        <begin position="350"/>
        <end position="369"/>
    </location>
</feature>
<dbReference type="GO" id="GO:0016020">
    <property type="term" value="C:membrane"/>
    <property type="evidence" value="ECO:0007669"/>
    <property type="project" value="UniProtKB-SubCell"/>
</dbReference>
<dbReference type="Proteomes" id="UP000653565">
    <property type="component" value="Unassembled WGS sequence"/>
</dbReference>
<evidence type="ECO:0000256" key="6">
    <source>
        <dbReference type="ARBA" id="ARBA00022989"/>
    </source>
</evidence>
<dbReference type="PROSITE" id="PS00217">
    <property type="entry name" value="SUGAR_TRANSPORT_2"/>
    <property type="match status" value="1"/>
</dbReference>
<dbReference type="FunFam" id="1.20.1250.20:FF:000078">
    <property type="entry name" value="MFS maltose transporter, putative"/>
    <property type="match status" value="1"/>
</dbReference>
<dbReference type="GO" id="GO:0016705">
    <property type="term" value="F:oxidoreductase activity, acting on paired donors, with incorporation or reduction of molecular oxygen"/>
    <property type="evidence" value="ECO:0007669"/>
    <property type="project" value="InterPro"/>
</dbReference>
<comment type="caution">
    <text evidence="13">The sequence shown here is derived from an EMBL/GenBank/DDBJ whole genome shotgun (WGS) entry which is preliminary data.</text>
</comment>
<organism evidence="13 14">
    <name type="scientific">Aspergillus fumigatiaffinis</name>
    <dbReference type="NCBI Taxonomy" id="340414"/>
    <lineage>
        <taxon>Eukaryota</taxon>
        <taxon>Fungi</taxon>
        <taxon>Dikarya</taxon>
        <taxon>Ascomycota</taxon>
        <taxon>Pezizomycotina</taxon>
        <taxon>Eurotiomycetes</taxon>
        <taxon>Eurotiomycetidae</taxon>
        <taxon>Eurotiales</taxon>
        <taxon>Aspergillaceae</taxon>
        <taxon>Aspergillus</taxon>
        <taxon>Aspergillus subgen. Fumigati</taxon>
    </lineage>
</organism>
<evidence type="ECO:0000256" key="5">
    <source>
        <dbReference type="ARBA" id="ARBA00022723"/>
    </source>
</evidence>
<dbReference type="InterPro" id="IPR020846">
    <property type="entry name" value="MFS_dom"/>
</dbReference>
<feature type="transmembrane region" description="Helical" evidence="11">
    <location>
        <begin position="191"/>
        <end position="214"/>
    </location>
</feature>
<dbReference type="Pfam" id="PF00083">
    <property type="entry name" value="Sugar_tr"/>
    <property type="match status" value="1"/>
</dbReference>
<keyword evidence="9 11" id="KW-0472">Membrane</keyword>
<dbReference type="GO" id="GO:0044283">
    <property type="term" value="P:small molecule biosynthetic process"/>
    <property type="evidence" value="ECO:0007669"/>
    <property type="project" value="UniProtKB-ARBA"/>
</dbReference>
<dbReference type="PANTHER" id="PTHR48022:SF53">
    <property type="entry name" value="ALPHA-GLUCOSIDE TRANSPORTER, PUTATIVE (AFU_ORTHOLOGUE AFUA_3G01700)-RELATED"/>
    <property type="match status" value="1"/>
</dbReference>
<feature type="transmembrane region" description="Helical" evidence="11">
    <location>
        <begin position="449"/>
        <end position="473"/>
    </location>
</feature>
<dbReference type="EMBL" id="JAAAPX010000099">
    <property type="protein sequence ID" value="KAF4231728.1"/>
    <property type="molecule type" value="Genomic_DNA"/>
</dbReference>
<keyword evidence="4 11" id="KW-0812">Transmembrane</keyword>
<dbReference type="PRINTS" id="PR00385">
    <property type="entry name" value="P450"/>
</dbReference>
<feature type="binding site" description="axial binding residue" evidence="10">
    <location>
        <position position="940"/>
    </location>
    <ligand>
        <name>heme</name>
        <dbReference type="ChEBI" id="CHEBI:30413"/>
    </ligand>
    <ligandPart>
        <name>Fe</name>
        <dbReference type="ChEBI" id="CHEBI:18248"/>
    </ligandPart>
</feature>
<dbReference type="Gene3D" id="1.10.630.10">
    <property type="entry name" value="Cytochrome P450"/>
    <property type="match status" value="1"/>
</dbReference>
<dbReference type="InterPro" id="IPR017972">
    <property type="entry name" value="Cyt_P450_CS"/>
</dbReference>
<evidence type="ECO:0000256" key="10">
    <source>
        <dbReference type="PIRSR" id="PIRSR602401-1"/>
    </source>
</evidence>
<dbReference type="GO" id="GO:0020037">
    <property type="term" value="F:heme binding"/>
    <property type="evidence" value="ECO:0007669"/>
    <property type="project" value="InterPro"/>
</dbReference>
<feature type="transmembrane region" description="Helical" evidence="11">
    <location>
        <begin position="404"/>
        <end position="428"/>
    </location>
</feature>
<dbReference type="Gene3D" id="1.20.1250.20">
    <property type="entry name" value="MFS general substrate transporter like domains"/>
    <property type="match status" value="1"/>
</dbReference>
<reference evidence="13" key="2">
    <citation type="submission" date="2020-04" db="EMBL/GenBank/DDBJ databases">
        <authorList>
            <person name="Santos R.A.C."/>
            <person name="Steenwyk J.L."/>
            <person name="Rivero-Menendez O."/>
            <person name="Mead M.E."/>
            <person name="Silva L.P."/>
            <person name="Bastos R.W."/>
            <person name="Alastruey-Izquierdo A."/>
            <person name="Goldman G.H."/>
            <person name="Rokas A."/>
        </authorList>
    </citation>
    <scope>NUCLEOTIDE SEQUENCE</scope>
    <source>
        <strain evidence="13">CNM-CM6805</strain>
    </source>
</reference>
<dbReference type="InterPro" id="IPR036259">
    <property type="entry name" value="MFS_trans_sf"/>
</dbReference>
<proteinExistence type="inferred from homology"/>
<evidence type="ECO:0000313" key="13">
    <source>
        <dbReference type="EMBL" id="KAF4231728.1"/>
    </source>
</evidence>
<keyword evidence="14" id="KW-1185">Reference proteome</keyword>
<gene>
    <name evidence="13" type="ORF">CNMCM6805_010317</name>
</gene>
<feature type="transmembrane region" description="Helical" evidence="11">
    <location>
        <begin position="136"/>
        <end position="159"/>
    </location>
</feature>
<dbReference type="PRINTS" id="PR00463">
    <property type="entry name" value="EP450I"/>
</dbReference>
<dbReference type="OrthoDB" id="6612291at2759"/>
<dbReference type="GO" id="GO:0004497">
    <property type="term" value="F:monooxygenase activity"/>
    <property type="evidence" value="ECO:0007669"/>
    <property type="project" value="InterPro"/>
</dbReference>
<dbReference type="CDD" id="cd11058">
    <property type="entry name" value="CYP60B-like"/>
    <property type="match status" value="1"/>
</dbReference>
<dbReference type="InterPro" id="IPR005828">
    <property type="entry name" value="MFS_sugar_transport-like"/>
</dbReference>
<dbReference type="InterPro" id="IPR050360">
    <property type="entry name" value="MFS_Sugar_Transporters"/>
</dbReference>
<evidence type="ECO:0000259" key="12">
    <source>
        <dbReference type="PROSITE" id="PS50850"/>
    </source>
</evidence>
<evidence type="ECO:0000256" key="8">
    <source>
        <dbReference type="ARBA" id="ARBA00023004"/>
    </source>
</evidence>
<keyword evidence="6 11" id="KW-1133">Transmembrane helix</keyword>
<dbReference type="AlphaFoldDB" id="A0A8H4M9X5"/>
<evidence type="ECO:0000256" key="9">
    <source>
        <dbReference type="ARBA" id="ARBA00023136"/>
    </source>
</evidence>
<evidence type="ECO:0000256" key="2">
    <source>
        <dbReference type="ARBA" id="ARBA00010992"/>
    </source>
</evidence>
<dbReference type="PROSITE" id="PS00086">
    <property type="entry name" value="CYTOCHROME_P450"/>
    <property type="match status" value="1"/>
</dbReference>
<dbReference type="Pfam" id="PF00067">
    <property type="entry name" value="p450"/>
    <property type="match status" value="1"/>
</dbReference>
<evidence type="ECO:0000256" key="1">
    <source>
        <dbReference type="ARBA" id="ARBA00004141"/>
    </source>
</evidence>
<dbReference type="InterPro" id="IPR036396">
    <property type="entry name" value="Cyt_P450_sf"/>
</dbReference>
<dbReference type="GO" id="GO:0005351">
    <property type="term" value="F:carbohydrate:proton symporter activity"/>
    <property type="evidence" value="ECO:0007669"/>
    <property type="project" value="TreeGrafter"/>
</dbReference>
<dbReference type="InterPro" id="IPR005829">
    <property type="entry name" value="Sugar_transporter_CS"/>
</dbReference>
<protein>
    <recommendedName>
        <fullName evidence="12">Major facilitator superfamily (MFS) profile domain-containing protein</fullName>
    </recommendedName>
</protein>
<keyword evidence="8 10" id="KW-0408">Iron</keyword>
<dbReference type="InterPro" id="IPR001128">
    <property type="entry name" value="Cyt_P450"/>
</dbReference>
<comment type="cofactor">
    <cofactor evidence="10">
        <name>heme</name>
        <dbReference type="ChEBI" id="CHEBI:30413"/>
    </cofactor>
</comment>
<dbReference type="PANTHER" id="PTHR48022">
    <property type="entry name" value="PLASTIDIC GLUCOSE TRANSPORTER 4"/>
    <property type="match status" value="1"/>
</dbReference>
<comment type="similarity">
    <text evidence="2">Belongs to the major facilitator superfamily. Sugar transporter (TC 2.A.1.1) family.</text>
</comment>
<dbReference type="SUPFAM" id="SSF48264">
    <property type="entry name" value="Cytochrome P450"/>
    <property type="match status" value="1"/>
</dbReference>